<evidence type="ECO:0000313" key="5">
    <source>
        <dbReference type="EMBL" id="KAE9223318.1"/>
    </source>
</evidence>
<evidence type="ECO:0000313" key="8">
    <source>
        <dbReference type="Proteomes" id="UP000433483"/>
    </source>
</evidence>
<feature type="domain" description="Stealth protein CR3 conserved region 3" evidence="2">
    <location>
        <begin position="77"/>
        <end position="125"/>
    </location>
</feature>
<evidence type="ECO:0000313" key="10">
    <source>
        <dbReference type="Proteomes" id="UP000476176"/>
    </source>
</evidence>
<proteinExistence type="predicted"/>
<evidence type="ECO:0000259" key="2">
    <source>
        <dbReference type="Pfam" id="PF17102"/>
    </source>
</evidence>
<keyword evidence="8" id="KW-1185">Reference proteome</keyword>
<accession>A0A6A3SLT3</accession>
<evidence type="ECO:0000313" key="9">
    <source>
        <dbReference type="Proteomes" id="UP000441208"/>
    </source>
</evidence>
<evidence type="ECO:0000313" key="3">
    <source>
        <dbReference type="EMBL" id="KAE8941127.1"/>
    </source>
</evidence>
<dbReference type="EMBL" id="QXGB01000021">
    <property type="protein sequence ID" value="KAE9236690.1"/>
    <property type="molecule type" value="Genomic_DNA"/>
</dbReference>
<reference evidence="7 8" key="1">
    <citation type="submission" date="2018-08" db="EMBL/GenBank/DDBJ databases">
        <title>Genomic investigation of the strawberry pathogen Phytophthora fragariae indicates pathogenicity is determined by transcriptional variation in three key races.</title>
        <authorList>
            <person name="Adams T.M."/>
            <person name="Armitage A.D."/>
            <person name="Sobczyk M.K."/>
            <person name="Bates H.J."/>
            <person name="Dunwell J.M."/>
            <person name="Nellist C.F."/>
            <person name="Harrison R.J."/>
        </authorList>
    </citation>
    <scope>NUCLEOTIDE SEQUENCE [LARGE SCALE GENOMIC DNA]</scope>
    <source>
        <strain evidence="5 10">BC-23</strain>
        <strain evidence="6 8">NOV-27</strain>
        <strain evidence="4 9">NOV-71</strain>
        <strain evidence="3 7">NOV-9</strain>
    </source>
</reference>
<dbReference type="InterPro" id="IPR031357">
    <property type="entry name" value="Stealth_CR3"/>
</dbReference>
<dbReference type="EMBL" id="QXGF01000381">
    <property type="protein sequence ID" value="KAE8941127.1"/>
    <property type="molecule type" value="Genomic_DNA"/>
</dbReference>
<dbReference type="EMBL" id="QXGC01000721">
    <property type="protein sequence ID" value="KAE9223318.1"/>
    <property type="molecule type" value="Genomic_DNA"/>
</dbReference>
<sequence length="142" mass="16393">MRSLRLLTSSTPSELQEPDPSGARAELISDRSSKYVPRCDVTNLETLRHKVIVYTVCNIVILTDKTYGGEHVHSFHKHAPCFYSRLAFEEVHQKLGKELDITLPDQMRNLDDFNMPLLHHIYMQEEGSKKLYIPVQLNTLIE</sequence>
<evidence type="ECO:0000313" key="7">
    <source>
        <dbReference type="Proteomes" id="UP000429523"/>
    </source>
</evidence>
<dbReference type="OrthoDB" id="10359857at2759"/>
<comment type="caution">
    <text evidence="4">The sequence shown here is derived from an EMBL/GenBank/DDBJ whole genome shotgun (WGS) entry which is preliminary data.</text>
</comment>
<organism evidence="4 9">
    <name type="scientific">Phytophthora fragariae</name>
    <dbReference type="NCBI Taxonomy" id="53985"/>
    <lineage>
        <taxon>Eukaryota</taxon>
        <taxon>Sar</taxon>
        <taxon>Stramenopiles</taxon>
        <taxon>Oomycota</taxon>
        <taxon>Peronosporomycetes</taxon>
        <taxon>Peronosporales</taxon>
        <taxon>Peronosporaceae</taxon>
        <taxon>Phytophthora</taxon>
    </lineage>
</organism>
<dbReference type="Proteomes" id="UP000429523">
    <property type="component" value="Unassembled WGS sequence"/>
</dbReference>
<name>A0A6A3SLT3_9STRA</name>
<feature type="region of interest" description="Disordered" evidence="1">
    <location>
        <begin position="1"/>
        <end position="24"/>
    </location>
</feature>
<evidence type="ECO:0000313" key="6">
    <source>
        <dbReference type="EMBL" id="KAE9236690.1"/>
    </source>
</evidence>
<dbReference type="Pfam" id="PF17102">
    <property type="entry name" value="Stealth_CR3"/>
    <property type="match status" value="1"/>
</dbReference>
<dbReference type="Proteomes" id="UP000476176">
    <property type="component" value="Unassembled WGS sequence"/>
</dbReference>
<dbReference type="EMBL" id="QXFZ01000359">
    <property type="protein sequence ID" value="KAE9119546.1"/>
    <property type="molecule type" value="Genomic_DNA"/>
</dbReference>
<dbReference type="Proteomes" id="UP000433483">
    <property type="component" value="Unassembled WGS sequence"/>
</dbReference>
<protein>
    <recommendedName>
        <fullName evidence="2">Stealth protein CR3 conserved region 3 domain-containing protein</fullName>
    </recommendedName>
</protein>
<feature type="compositionally biased region" description="Low complexity" evidence="1">
    <location>
        <begin position="1"/>
        <end position="11"/>
    </location>
</feature>
<dbReference type="Proteomes" id="UP000441208">
    <property type="component" value="Unassembled WGS sequence"/>
</dbReference>
<evidence type="ECO:0000313" key="4">
    <source>
        <dbReference type="EMBL" id="KAE9119546.1"/>
    </source>
</evidence>
<gene>
    <name evidence="5" type="ORF">PF004_g12552</name>
    <name evidence="6" type="ORF">PF005_g963</name>
    <name evidence="4" type="ORF">PF007_g8505</name>
    <name evidence="3" type="ORF">PF009_g9075</name>
</gene>
<dbReference type="AlphaFoldDB" id="A0A6A3SLT3"/>
<evidence type="ECO:0000256" key="1">
    <source>
        <dbReference type="SAM" id="MobiDB-lite"/>
    </source>
</evidence>